<feature type="transmembrane region" description="Helical" evidence="1">
    <location>
        <begin position="101"/>
        <end position="123"/>
    </location>
</feature>
<accession>A0AAD4MIB1</accession>
<feature type="transmembrane region" description="Helical" evidence="1">
    <location>
        <begin position="263"/>
        <end position="284"/>
    </location>
</feature>
<protein>
    <submittedName>
        <fullName evidence="2">Uncharacterized protein</fullName>
    </submittedName>
</protein>
<feature type="transmembrane region" description="Helical" evidence="1">
    <location>
        <begin position="20"/>
        <end position="48"/>
    </location>
</feature>
<reference evidence="2" key="1">
    <citation type="submission" date="2022-01" db="EMBL/GenBank/DDBJ databases">
        <title>Genome Sequence Resource for Two Populations of Ditylenchus destructor, the Migratory Endoparasitic Phytonematode.</title>
        <authorList>
            <person name="Zhang H."/>
            <person name="Lin R."/>
            <person name="Xie B."/>
        </authorList>
    </citation>
    <scope>NUCLEOTIDE SEQUENCE</scope>
    <source>
        <strain evidence="2">BazhouSP</strain>
    </source>
</reference>
<comment type="caution">
    <text evidence="2">The sequence shown here is derived from an EMBL/GenBank/DDBJ whole genome shotgun (WGS) entry which is preliminary data.</text>
</comment>
<keyword evidence="1" id="KW-0812">Transmembrane</keyword>
<evidence type="ECO:0000256" key="1">
    <source>
        <dbReference type="SAM" id="Phobius"/>
    </source>
</evidence>
<organism evidence="2 3">
    <name type="scientific">Ditylenchus destructor</name>
    <dbReference type="NCBI Taxonomy" id="166010"/>
    <lineage>
        <taxon>Eukaryota</taxon>
        <taxon>Metazoa</taxon>
        <taxon>Ecdysozoa</taxon>
        <taxon>Nematoda</taxon>
        <taxon>Chromadorea</taxon>
        <taxon>Rhabditida</taxon>
        <taxon>Tylenchina</taxon>
        <taxon>Tylenchomorpha</taxon>
        <taxon>Sphaerularioidea</taxon>
        <taxon>Anguinidae</taxon>
        <taxon>Anguininae</taxon>
        <taxon>Ditylenchus</taxon>
    </lineage>
</organism>
<sequence>MSTAQPSLDTNVFRPPYHLAYFNFTGNAVILCFHTVAISFYTHILYCYYFKKNRLKTSNLAGSLLVFLWTHLICAVSDVPYHTYLVVKWNPANQENYDPYVLYWTGISVSIYYNLTSLSVLLLSFERLLISRFFAHCQNLEKWFLRVTVIFLLGYSIYPTAVYLTALPIDKDKLTYCQSSSCVSTSTTLWVPNMRVLMIITNLLISSYFLWTFRSVSKKEKLNIRVVKMIIALEVAFNAFPSLVILLLVNILKIDVFNNAGPILTVLITANIAFSAAYTWFILVKRTKDAVIPLSNTKVNPRITPIVE</sequence>
<dbReference type="EMBL" id="JAKKPZ010000384">
    <property type="protein sequence ID" value="KAI1695658.1"/>
    <property type="molecule type" value="Genomic_DNA"/>
</dbReference>
<gene>
    <name evidence="2" type="ORF">DdX_19469</name>
</gene>
<name>A0AAD4MIB1_9BILA</name>
<keyword evidence="3" id="KW-1185">Reference proteome</keyword>
<evidence type="ECO:0000313" key="2">
    <source>
        <dbReference type="EMBL" id="KAI1695658.1"/>
    </source>
</evidence>
<feature type="transmembrane region" description="Helical" evidence="1">
    <location>
        <begin position="60"/>
        <end position="81"/>
    </location>
</feature>
<proteinExistence type="predicted"/>
<keyword evidence="1" id="KW-1133">Transmembrane helix</keyword>
<dbReference type="Proteomes" id="UP001201812">
    <property type="component" value="Unassembled WGS sequence"/>
</dbReference>
<feature type="transmembrane region" description="Helical" evidence="1">
    <location>
        <begin position="196"/>
        <end position="214"/>
    </location>
</feature>
<keyword evidence="1" id="KW-0472">Membrane</keyword>
<dbReference type="AlphaFoldDB" id="A0AAD4MIB1"/>
<feature type="transmembrane region" description="Helical" evidence="1">
    <location>
        <begin position="143"/>
        <end position="166"/>
    </location>
</feature>
<evidence type="ECO:0000313" key="3">
    <source>
        <dbReference type="Proteomes" id="UP001201812"/>
    </source>
</evidence>
<feature type="transmembrane region" description="Helical" evidence="1">
    <location>
        <begin position="226"/>
        <end position="251"/>
    </location>
</feature>